<evidence type="ECO:0000259" key="1">
    <source>
        <dbReference type="Pfam" id="PF13454"/>
    </source>
</evidence>
<dbReference type="AlphaFoldDB" id="A0A840QMN5"/>
<organism evidence="2 3">
    <name type="scientific">Texcoconibacillus texcoconensis</name>
    <dbReference type="NCBI Taxonomy" id="1095777"/>
    <lineage>
        <taxon>Bacteria</taxon>
        <taxon>Bacillati</taxon>
        <taxon>Bacillota</taxon>
        <taxon>Bacilli</taxon>
        <taxon>Bacillales</taxon>
        <taxon>Bacillaceae</taxon>
        <taxon>Texcoconibacillus</taxon>
    </lineage>
</organism>
<dbReference type="EMBL" id="JACHHB010000002">
    <property type="protein sequence ID" value="MBB5172601.1"/>
    <property type="molecule type" value="Genomic_DNA"/>
</dbReference>
<dbReference type="Proteomes" id="UP000551878">
    <property type="component" value="Unassembled WGS sequence"/>
</dbReference>
<evidence type="ECO:0000313" key="3">
    <source>
        <dbReference type="Proteomes" id="UP000551878"/>
    </source>
</evidence>
<dbReference type="InterPro" id="IPR036188">
    <property type="entry name" value="FAD/NAD-bd_sf"/>
</dbReference>
<dbReference type="SUPFAM" id="SSF51905">
    <property type="entry name" value="FAD/NAD(P)-binding domain"/>
    <property type="match status" value="2"/>
</dbReference>
<proteinExistence type="predicted"/>
<keyword evidence="3" id="KW-1185">Reference proteome</keyword>
<reference evidence="2 3" key="1">
    <citation type="submission" date="2020-08" db="EMBL/GenBank/DDBJ databases">
        <title>Genomic Encyclopedia of Type Strains, Phase IV (KMG-IV): sequencing the most valuable type-strain genomes for metagenomic binning, comparative biology and taxonomic classification.</title>
        <authorList>
            <person name="Goeker M."/>
        </authorList>
    </citation>
    <scope>NUCLEOTIDE SEQUENCE [LARGE SCALE GENOMIC DNA]</scope>
    <source>
        <strain evidence="2 3">DSM 24696</strain>
    </source>
</reference>
<name>A0A840QMN5_9BACI</name>
<protein>
    <submittedName>
        <fullName evidence="2">Cation diffusion facilitator CzcD-associated flavoprotein CzcO</fullName>
    </submittedName>
</protein>
<accession>A0A840QMN5</accession>
<dbReference type="PANTHER" id="PTHR38663:SF1">
    <property type="entry name" value="L-ORNITHINE N(5)-MONOOXYGENASE"/>
    <property type="match status" value="1"/>
</dbReference>
<feature type="domain" description="FAD-dependent urate hydroxylase HpyO/Asp monooxygenase CreE-like FAD/NAD(P)-binding" evidence="1">
    <location>
        <begin position="5"/>
        <end position="147"/>
    </location>
</feature>
<dbReference type="Pfam" id="PF13454">
    <property type="entry name" value="NAD_binding_9"/>
    <property type="match status" value="1"/>
</dbReference>
<gene>
    <name evidence="2" type="ORF">HNQ41_000745</name>
</gene>
<sequence length="390" mass="44401">MFEWIIIGGGIHGCTIANYLIKSGKTKSDNLRIVDPNPEPLFEWKRKTELIGMEFLRSPSVHHIDIDPFSLKKYAKYRDKKSFYGPYDRPSLHLFKEHCNNTINEVDLHNSWVQGKVNNVTKETKSWRVQTTNDKEIYGENIVIAISMNHQLHLPDWVESLNTETEQEQIYHVFDERLTDINKLSPPVTVVGGGITAAHTTIKLSSLYPGQVTLLKRHPFRINSFDSDPGWLGPKYMSSFQKVKDFDKRRQLINQARNKGSLPRELYRKLIRLEKNKLISIIDREVVSGNVINGEGVKLDLKGGNILFTQSVLLATGFIASLPKEKWLTKLIDEKGLQCAKCGYPIVKPSLEWCNHLYVSGPLSELEIGPVARNISGARKVAERIVSNLN</sequence>
<dbReference type="Gene3D" id="3.50.50.60">
    <property type="entry name" value="FAD/NAD(P)-binding domain"/>
    <property type="match status" value="1"/>
</dbReference>
<evidence type="ECO:0000313" key="2">
    <source>
        <dbReference type="EMBL" id="MBB5172601.1"/>
    </source>
</evidence>
<comment type="caution">
    <text evidence="2">The sequence shown here is derived from an EMBL/GenBank/DDBJ whole genome shotgun (WGS) entry which is preliminary data.</text>
</comment>
<dbReference type="InterPro" id="IPR038732">
    <property type="entry name" value="HpyO/CreE_NAD-binding"/>
</dbReference>
<dbReference type="PANTHER" id="PTHR38663">
    <property type="match status" value="1"/>
</dbReference>
<dbReference type="RefSeq" id="WP_221301834.1">
    <property type="nucleotide sequence ID" value="NZ_JACHHB010000002.1"/>
</dbReference>